<accession>A0A4Q2KEZ2</accession>
<evidence type="ECO:0000256" key="1">
    <source>
        <dbReference type="ARBA" id="ARBA00022676"/>
    </source>
</evidence>
<dbReference type="CDD" id="cd00761">
    <property type="entry name" value="Glyco_tranf_GTA_type"/>
    <property type="match status" value="1"/>
</dbReference>
<gene>
    <name evidence="4" type="ORF">ESZ91_05010</name>
</gene>
<dbReference type="InterPro" id="IPR001173">
    <property type="entry name" value="Glyco_trans_2-like"/>
</dbReference>
<dbReference type="InterPro" id="IPR002495">
    <property type="entry name" value="Glyco_trans_8"/>
</dbReference>
<dbReference type="AlphaFoldDB" id="A0A4Q2KEZ2"/>
<protein>
    <submittedName>
        <fullName evidence="4">Glycosyltransferase</fullName>
    </submittedName>
</protein>
<dbReference type="OrthoDB" id="9798746at2"/>
<organism evidence="4 5">
    <name type="scientific">Candidatus Borkfalkia ceftriaxoniphila</name>
    <dbReference type="NCBI Taxonomy" id="2508949"/>
    <lineage>
        <taxon>Bacteria</taxon>
        <taxon>Bacillati</taxon>
        <taxon>Bacillota</taxon>
        <taxon>Clostridia</taxon>
        <taxon>Christensenellales</taxon>
        <taxon>Christensenellaceae</taxon>
        <taxon>Candidatus Borkfalkia</taxon>
    </lineage>
</organism>
<dbReference type="PANTHER" id="PTHR22916:SF51">
    <property type="entry name" value="GLYCOSYLTRANSFERASE EPSH-RELATED"/>
    <property type="match status" value="1"/>
</dbReference>
<evidence type="ECO:0000313" key="5">
    <source>
        <dbReference type="Proteomes" id="UP000291269"/>
    </source>
</evidence>
<keyword evidence="5" id="KW-1185">Reference proteome</keyword>
<keyword evidence="1" id="KW-0328">Glycosyltransferase</keyword>
<feature type="domain" description="Glycosyltransferase 2-like" evidence="3">
    <location>
        <begin position="9"/>
        <end position="159"/>
    </location>
</feature>
<keyword evidence="2 4" id="KW-0808">Transferase</keyword>
<reference evidence="4 5" key="1">
    <citation type="journal article" date="2019" name="Gut">
        <title>Antibiotics-induced monodominance of a novel gut bacterial order.</title>
        <authorList>
            <person name="Hildebrand F."/>
            <person name="Moitinho-Silva L."/>
            <person name="Blasche S."/>
            <person name="Jahn M.T."/>
            <person name="Gossmann T.I."/>
            <person name="Heuerta-Cepas J."/>
            <person name="Hercog R."/>
            <person name="Luetge M."/>
            <person name="Bahram M."/>
            <person name="Pryszlak A."/>
            <person name="Alves R.J."/>
            <person name="Waszak S.M."/>
            <person name="Zhu A."/>
            <person name="Ye L."/>
            <person name="Costea P.I."/>
            <person name="Aalvink S."/>
            <person name="Belzer C."/>
            <person name="Forslund S.K."/>
            <person name="Sunagawa S."/>
            <person name="Hentschel U."/>
            <person name="Merten C."/>
            <person name="Patil K.R."/>
            <person name="Benes V."/>
            <person name="Bork P."/>
        </authorList>
    </citation>
    <scope>NUCLEOTIDE SEQUENCE [LARGE SCALE GENOMIC DNA]</scope>
    <source>
        <strain evidence="4 5">HDS1380</strain>
    </source>
</reference>
<dbReference type="EMBL" id="SDOZ01000002">
    <property type="protein sequence ID" value="RXZ61751.1"/>
    <property type="molecule type" value="Genomic_DNA"/>
</dbReference>
<dbReference type="Pfam" id="PF00535">
    <property type="entry name" value="Glycos_transf_2"/>
    <property type="match status" value="1"/>
</dbReference>
<dbReference type="InterPro" id="IPR029044">
    <property type="entry name" value="Nucleotide-diphossugar_trans"/>
</dbReference>
<comment type="caution">
    <text evidence="4">The sequence shown here is derived from an EMBL/GenBank/DDBJ whole genome shotgun (WGS) entry which is preliminary data.</text>
</comment>
<proteinExistence type="predicted"/>
<evidence type="ECO:0000259" key="3">
    <source>
        <dbReference type="Pfam" id="PF00535"/>
    </source>
</evidence>
<dbReference type="Pfam" id="PF01501">
    <property type="entry name" value="Glyco_transf_8"/>
    <property type="match status" value="1"/>
</dbReference>
<dbReference type="Gene3D" id="3.90.550.10">
    <property type="entry name" value="Spore Coat Polysaccharide Biosynthesis Protein SpsA, Chain A"/>
    <property type="match status" value="2"/>
</dbReference>
<dbReference type="CDD" id="cd04194">
    <property type="entry name" value="GT8_A4GalT_like"/>
    <property type="match status" value="1"/>
</dbReference>
<dbReference type="RefSeq" id="WP_129224724.1">
    <property type="nucleotide sequence ID" value="NZ_SDOZ01000002.1"/>
</dbReference>
<name>A0A4Q2KEZ2_9FIRM</name>
<sequence length="685" mass="80269">MKEKNVQISVIIPVYNAELYLEKCIESVLGQTFDALEVICVDDGSSDASVEILRKFQNKDERLIVLQQKNRGAGAARNNGLRRAKGKFIHFLDADDWVDTAAYEKLYKVMTDSRADVGVFMYTRYDNRTGAERKVRLFELEEGKTEITTFSRKYWHFCNTSVVPWNKIYNAEFLRSVGARFDEIVCANDRAFYFQTITAAKSIVLYAESFIFYRENNELSLVGQGRSKHFDCHLTANDRIFQIAKSFPDEIFQRVFNANMEDLFSFFWKSSKESKKENFRGICDMLVREMYPFDLESFRGKSWYANGKIALLHRKLDTNKIVVPVVFATNNGYAPFLDVAILSLIAHATPRYYYDIYVFETELSDLNIQKLEEHKGENYRVNCIDLKSKFNDSTLYSRAHYSKEMYYRIFIPELFYHCDKVVYLDCDVIVNRDIAQLYETDLGEAPLGAVHNAMNYSMYRYVTRMLKLPAERYFNSGVLLINVNSFVENKIKIKCFDLLKIKNNLVCPDQDLLNLSCRDSAKMLDSGWNFQWHNVLPYAEKVVKESQASLDNAQAKKYITHFTSGKKAWSYPENEFSIDFWNYAESSRYNGIIRQIGMSKRIHTTVYEALQNHNDRLKTADEALRRLWALESSFSYKLGRFLTWIPRKTAAFFRCWHTKGFKYTMVRVFRGKKRAQEYLARREND</sequence>
<dbReference type="Proteomes" id="UP000291269">
    <property type="component" value="Unassembled WGS sequence"/>
</dbReference>
<evidence type="ECO:0000313" key="4">
    <source>
        <dbReference type="EMBL" id="RXZ61751.1"/>
    </source>
</evidence>
<evidence type="ECO:0000256" key="2">
    <source>
        <dbReference type="ARBA" id="ARBA00022679"/>
    </source>
</evidence>
<dbReference type="PANTHER" id="PTHR22916">
    <property type="entry name" value="GLYCOSYLTRANSFERASE"/>
    <property type="match status" value="1"/>
</dbReference>
<dbReference type="SUPFAM" id="SSF53448">
    <property type="entry name" value="Nucleotide-diphospho-sugar transferases"/>
    <property type="match status" value="2"/>
</dbReference>
<dbReference type="GO" id="GO:0016757">
    <property type="term" value="F:glycosyltransferase activity"/>
    <property type="evidence" value="ECO:0007669"/>
    <property type="project" value="UniProtKB-KW"/>
</dbReference>